<name>A0A917GPT4_9BACL</name>
<proteinExistence type="predicted"/>
<comment type="caution">
    <text evidence="1">The sequence shown here is derived from an EMBL/GenBank/DDBJ whole genome shotgun (WGS) entry which is preliminary data.</text>
</comment>
<evidence type="ECO:0000313" key="1">
    <source>
        <dbReference type="EMBL" id="GGG53290.1"/>
    </source>
</evidence>
<dbReference type="Proteomes" id="UP000600247">
    <property type="component" value="Unassembled WGS sequence"/>
</dbReference>
<dbReference type="EMBL" id="BMHY01000001">
    <property type="protein sequence ID" value="GGG53290.1"/>
    <property type="molecule type" value="Genomic_DNA"/>
</dbReference>
<keyword evidence="2" id="KW-1185">Reference proteome</keyword>
<protein>
    <submittedName>
        <fullName evidence="1">Uncharacterized protein</fullName>
    </submittedName>
</protein>
<organism evidence="1 2">
    <name type="scientific">Paenibacillus radicis</name>
    <name type="common">ex Gao et al. 2016</name>
    <dbReference type="NCBI Taxonomy" id="1737354"/>
    <lineage>
        <taxon>Bacteria</taxon>
        <taxon>Bacillati</taxon>
        <taxon>Bacillota</taxon>
        <taxon>Bacilli</taxon>
        <taxon>Bacillales</taxon>
        <taxon>Paenibacillaceae</taxon>
        <taxon>Paenibacillus</taxon>
    </lineage>
</organism>
<evidence type="ECO:0000313" key="2">
    <source>
        <dbReference type="Proteomes" id="UP000600247"/>
    </source>
</evidence>
<gene>
    <name evidence="1" type="ORF">GCM10010918_02460</name>
</gene>
<reference evidence="1 2" key="1">
    <citation type="journal article" date="2014" name="Int. J. Syst. Evol. Microbiol.">
        <title>Complete genome sequence of Corynebacterium casei LMG S-19264T (=DSM 44701T), isolated from a smear-ripened cheese.</title>
        <authorList>
            <consortium name="US DOE Joint Genome Institute (JGI-PGF)"/>
            <person name="Walter F."/>
            <person name="Albersmeier A."/>
            <person name="Kalinowski J."/>
            <person name="Ruckert C."/>
        </authorList>
    </citation>
    <scope>NUCLEOTIDE SEQUENCE [LARGE SCALE GENOMIC DNA]</scope>
    <source>
        <strain evidence="1 2">CGMCC 1.15286</strain>
    </source>
</reference>
<sequence length="100" mass="11685">MALDCYLKDQMGTTLYHYPIDESLHRSIFSRNFQPIAFPILARLKDYYNDHFIATNEIPILIAELQLLKPQLPEQLQHSVAELIDLVSDDRIDTIECYCD</sequence>
<accession>A0A917GPT4</accession>
<dbReference type="AlphaFoldDB" id="A0A917GPT4"/>